<comment type="caution">
    <text evidence="1">The sequence shown here is derived from an EMBL/GenBank/DDBJ whole genome shotgun (WGS) entry which is preliminary data.</text>
</comment>
<evidence type="ECO:0000313" key="1">
    <source>
        <dbReference type="EMBL" id="CAD8151952.1"/>
    </source>
</evidence>
<dbReference type="AlphaFoldDB" id="A0A8S1TL07"/>
<evidence type="ECO:0000313" key="2">
    <source>
        <dbReference type="Proteomes" id="UP000683925"/>
    </source>
</evidence>
<proteinExistence type="predicted"/>
<keyword evidence="2" id="KW-1185">Reference proteome</keyword>
<name>A0A8S1TL07_PAROT</name>
<gene>
    <name evidence="1" type="ORF">POCTA_138.1.T0260005</name>
</gene>
<dbReference type="OrthoDB" id="439639at2759"/>
<organism evidence="1 2">
    <name type="scientific">Paramecium octaurelia</name>
    <dbReference type="NCBI Taxonomy" id="43137"/>
    <lineage>
        <taxon>Eukaryota</taxon>
        <taxon>Sar</taxon>
        <taxon>Alveolata</taxon>
        <taxon>Ciliophora</taxon>
        <taxon>Intramacronucleata</taxon>
        <taxon>Oligohymenophorea</taxon>
        <taxon>Peniculida</taxon>
        <taxon>Parameciidae</taxon>
        <taxon>Paramecium</taxon>
    </lineage>
</organism>
<sequence length="165" mass="19768">MMWLLSWPKWKPKLYKKLKCGLRIFLKLKRINVKVQMLPFLQRRFNFRVNEIDLNQLFSRFGFPNSKVVCKTINRLLIVYSSILFLEWAPITLMGEMTKNNEINQQIEEQEYELNLILIVKNLNFSITEKISQTLCPPKVNDLKATLIHKEECKTAIRLKQYDFQ</sequence>
<accession>A0A8S1TL07</accession>
<reference evidence="1" key="1">
    <citation type="submission" date="2021-01" db="EMBL/GenBank/DDBJ databases">
        <authorList>
            <consortium name="Genoscope - CEA"/>
            <person name="William W."/>
        </authorList>
    </citation>
    <scope>NUCLEOTIDE SEQUENCE</scope>
</reference>
<protein>
    <submittedName>
        <fullName evidence="1">Uncharacterized protein</fullName>
    </submittedName>
</protein>
<dbReference type="Proteomes" id="UP000683925">
    <property type="component" value="Unassembled WGS sequence"/>
</dbReference>
<dbReference type="EMBL" id="CAJJDP010000026">
    <property type="protein sequence ID" value="CAD8151952.1"/>
    <property type="molecule type" value="Genomic_DNA"/>
</dbReference>